<evidence type="ECO:0000256" key="1">
    <source>
        <dbReference type="SAM" id="SignalP"/>
    </source>
</evidence>
<keyword evidence="3" id="KW-1185">Reference proteome</keyword>
<proteinExistence type="predicted"/>
<dbReference type="EMBL" id="AZBU02000004">
    <property type="protein sequence ID" value="TKR82489.1"/>
    <property type="molecule type" value="Genomic_DNA"/>
</dbReference>
<name>A0A4U5NHB4_STECR</name>
<evidence type="ECO:0008006" key="4">
    <source>
        <dbReference type="Google" id="ProtNLM"/>
    </source>
</evidence>
<reference evidence="2 3" key="1">
    <citation type="journal article" date="2015" name="Genome Biol.">
        <title>Comparative genomics of Steinernema reveals deeply conserved gene regulatory networks.</title>
        <authorList>
            <person name="Dillman A.R."/>
            <person name="Macchietto M."/>
            <person name="Porter C.F."/>
            <person name="Rogers A."/>
            <person name="Williams B."/>
            <person name="Antoshechkin I."/>
            <person name="Lee M.M."/>
            <person name="Goodwin Z."/>
            <person name="Lu X."/>
            <person name="Lewis E.E."/>
            <person name="Goodrich-Blair H."/>
            <person name="Stock S.P."/>
            <person name="Adams B.J."/>
            <person name="Sternberg P.W."/>
            <person name="Mortazavi A."/>
        </authorList>
    </citation>
    <scope>NUCLEOTIDE SEQUENCE [LARGE SCALE GENOMIC DNA]</scope>
    <source>
        <strain evidence="2 3">ALL</strain>
    </source>
</reference>
<evidence type="ECO:0000313" key="2">
    <source>
        <dbReference type="EMBL" id="TKR82489.1"/>
    </source>
</evidence>
<gene>
    <name evidence="2" type="ORF">L596_016209</name>
</gene>
<keyword evidence="1" id="KW-0732">Signal</keyword>
<dbReference type="AlphaFoldDB" id="A0A4U5NHB4"/>
<dbReference type="Proteomes" id="UP000298663">
    <property type="component" value="Unassembled WGS sequence"/>
</dbReference>
<feature type="signal peptide" evidence="1">
    <location>
        <begin position="1"/>
        <end position="19"/>
    </location>
</feature>
<feature type="chain" id="PRO_5020362488" description="Secreted protein" evidence="1">
    <location>
        <begin position="20"/>
        <end position="80"/>
    </location>
</feature>
<accession>A0A4U5NHB4</accession>
<reference evidence="2 3" key="2">
    <citation type="journal article" date="2019" name="G3 (Bethesda)">
        <title>Hybrid Assembly of the Genome of the Entomopathogenic Nematode Steinernema carpocapsae Identifies the X-Chromosome.</title>
        <authorList>
            <person name="Serra L."/>
            <person name="Macchietto M."/>
            <person name="Macias-Munoz A."/>
            <person name="McGill C.J."/>
            <person name="Rodriguez I.M."/>
            <person name="Rodriguez B."/>
            <person name="Murad R."/>
            <person name="Mortazavi A."/>
        </authorList>
    </citation>
    <scope>NUCLEOTIDE SEQUENCE [LARGE SCALE GENOMIC DNA]</scope>
    <source>
        <strain evidence="2 3">ALL</strain>
    </source>
</reference>
<protein>
    <recommendedName>
        <fullName evidence="4">Secreted protein</fullName>
    </recommendedName>
</protein>
<comment type="caution">
    <text evidence="2">The sequence shown here is derived from an EMBL/GenBank/DDBJ whole genome shotgun (WGS) entry which is preliminary data.</text>
</comment>
<evidence type="ECO:0000313" key="3">
    <source>
        <dbReference type="Proteomes" id="UP000298663"/>
    </source>
</evidence>
<sequence length="80" mass="9033">MATAVVWPWLLYGHDFCMATASEWPWLLRPAPAYYPRCQTPSAQKPVTMNAPYHGHTTAMAMNCRYPKLIHGHTTAVAMN</sequence>
<organism evidence="2 3">
    <name type="scientific">Steinernema carpocapsae</name>
    <name type="common">Entomopathogenic nematode</name>
    <dbReference type="NCBI Taxonomy" id="34508"/>
    <lineage>
        <taxon>Eukaryota</taxon>
        <taxon>Metazoa</taxon>
        <taxon>Ecdysozoa</taxon>
        <taxon>Nematoda</taxon>
        <taxon>Chromadorea</taxon>
        <taxon>Rhabditida</taxon>
        <taxon>Tylenchina</taxon>
        <taxon>Panagrolaimomorpha</taxon>
        <taxon>Strongyloidoidea</taxon>
        <taxon>Steinernematidae</taxon>
        <taxon>Steinernema</taxon>
    </lineage>
</organism>